<evidence type="ECO:0000259" key="8">
    <source>
        <dbReference type="SMART" id="SM01017"/>
    </source>
</evidence>
<name>A0A336M2N2_CULSO</name>
<dbReference type="FunFam" id="2.60.40.840:FF:000002">
    <property type="entry name" value="Arrestin 3"/>
    <property type="match status" value="1"/>
</dbReference>
<sequence>MVYNFKVFKKCSPNGKVTLFMGKRDFVDHVTGVEPIDGIVVLDDEYVRDNRKIFGQLVCSFRYGREEDEVMGLNFQKELYLASEQIFPAQDKSDREPTKLQERLLKKLGKNAFPFTFNIPASAPASVTLQQKADEKGEPCGVQYFVKIFAGENETDRSHRRSTVALGIRKIQFAPSKQGAQPCTIVRKDFMLSPGELELEVTLDKQLYFHGEKIAANICIRNNSNKVVKKIKAMVQQGVDVVLFQNGQYRNTISSMETIEGCPLQPGSSMQKTIYLVPTLYSVQNKAGIALDGQIKRQDTNLASTTLLSSPEQRDAFGIIVSYAVKIKLFLGALGGEVSAELPFVLMNPKPGTKAKMIHADSQADVETFRQDTIMDPDCE</sequence>
<dbReference type="OMA" id="ETQDGCP"/>
<evidence type="ECO:0000256" key="5">
    <source>
        <dbReference type="ARBA" id="ARBA00077742"/>
    </source>
</evidence>
<gene>
    <name evidence="9" type="primary">CSON010669</name>
</gene>
<proteinExistence type="inferred from homology"/>
<feature type="domain" description="Arrestin C-terminal-like" evidence="8">
    <location>
        <begin position="193"/>
        <end position="351"/>
    </location>
</feature>
<reference evidence="9" key="1">
    <citation type="submission" date="2018-07" db="EMBL/GenBank/DDBJ databases">
        <authorList>
            <person name="Quirk P.G."/>
            <person name="Krulwich T.A."/>
        </authorList>
    </citation>
    <scope>NUCLEOTIDE SEQUENCE</scope>
</reference>
<evidence type="ECO:0000256" key="7">
    <source>
        <dbReference type="ARBA" id="ARBA00080330"/>
    </source>
</evidence>
<protein>
    <recommendedName>
        <fullName evidence="4">Phosrestin-2</fullName>
    </recommendedName>
    <alternativeName>
        <fullName evidence="6">Arrestin-1</fullName>
    </alternativeName>
    <alternativeName>
        <fullName evidence="7">Arrestin-A</fullName>
    </alternativeName>
    <alternativeName>
        <fullName evidence="5">Phosrestin II</fullName>
    </alternativeName>
</protein>
<dbReference type="Pfam" id="PF02752">
    <property type="entry name" value="Arrestin_C"/>
    <property type="match status" value="1"/>
</dbReference>
<dbReference type="PRINTS" id="PR00309">
    <property type="entry name" value="ARRESTIN"/>
</dbReference>
<dbReference type="InterPro" id="IPR000698">
    <property type="entry name" value="Arrestin"/>
</dbReference>
<evidence type="ECO:0000313" key="9">
    <source>
        <dbReference type="EMBL" id="SSX24330.1"/>
    </source>
</evidence>
<dbReference type="GO" id="GO:0007165">
    <property type="term" value="P:signal transduction"/>
    <property type="evidence" value="ECO:0007669"/>
    <property type="project" value="InterPro"/>
</dbReference>
<dbReference type="PROSITE" id="PS00295">
    <property type="entry name" value="ARRESTINS"/>
    <property type="match status" value="1"/>
</dbReference>
<dbReference type="GO" id="GO:0001664">
    <property type="term" value="F:G protein-coupled receptor binding"/>
    <property type="evidence" value="ECO:0007669"/>
    <property type="project" value="TreeGrafter"/>
</dbReference>
<evidence type="ECO:0000256" key="3">
    <source>
        <dbReference type="ARBA" id="ARBA00023305"/>
    </source>
</evidence>
<dbReference type="GO" id="GO:0002031">
    <property type="term" value="P:G protein-coupled receptor internalization"/>
    <property type="evidence" value="ECO:0007669"/>
    <property type="project" value="TreeGrafter"/>
</dbReference>
<evidence type="ECO:0000256" key="2">
    <source>
        <dbReference type="ARBA" id="ARBA00022606"/>
    </source>
</evidence>
<evidence type="ECO:0000256" key="1">
    <source>
        <dbReference type="ARBA" id="ARBA00005298"/>
    </source>
</evidence>
<dbReference type="InterPro" id="IPR014756">
    <property type="entry name" value="Ig_E-set"/>
</dbReference>
<dbReference type="GO" id="GO:0005737">
    <property type="term" value="C:cytoplasm"/>
    <property type="evidence" value="ECO:0007669"/>
    <property type="project" value="TreeGrafter"/>
</dbReference>
<dbReference type="GO" id="GO:0007601">
    <property type="term" value="P:visual perception"/>
    <property type="evidence" value="ECO:0007669"/>
    <property type="project" value="UniProtKB-KW"/>
</dbReference>
<evidence type="ECO:0000256" key="6">
    <source>
        <dbReference type="ARBA" id="ARBA00080325"/>
    </source>
</evidence>
<dbReference type="Pfam" id="PF00339">
    <property type="entry name" value="Arrestin_N"/>
    <property type="match status" value="1"/>
</dbReference>
<dbReference type="PANTHER" id="PTHR11792">
    <property type="entry name" value="ARRESTIN"/>
    <property type="match status" value="1"/>
</dbReference>
<dbReference type="GO" id="GO:0016028">
    <property type="term" value="C:rhabdomere"/>
    <property type="evidence" value="ECO:0007669"/>
    <property type="project" value="UniProtKB-ARBA"/>
</dbReference>
<keyword evidence="2" id="KW-0716">Sensory transduction</keyword>
<organism evidence="9">
    <name type="scientific">Culicoides sonorensis</name>
    <name type="common">Biting midge</name>
    <dbReference type="NCBI Taxonomy" id="179676"/>
    <lineage>
        <taxon>Eukaryota</taxon>
        <taxon>Metazoa</taxon>
        <taxon>Ecdysozoa</taxon>
        <taxon>Arthropoda</taxon>
        <taxon>Hexapoda</taxon>
        <taxon>Insecta</taxon>
        <taxon>Pterygota</taxon>
        <taxon>Neoptera</taxon>
        <taxon>Endopterygota</taxon>
        <taxon>Diptera</taxon>
        <taxon>Nematocera</taxon>
        <taxon>Chironomoidea</taxon>
        <taxon>Ceratopogonidae</taxon>
        <taxon>Ceratopogoninae</taxon>
        <taxon>Culicoides</taxon>
        <taxon>Monoculicoides</taxon>
    </lineage>
</organism>
<dbReference type="InterPro" id="IPR011021">
    <property type="entry name" value="Arrestin-like_N"/>
</dbReference>
<dbReference type="InterPro" id="IPR014753">
    <property type="entry name" value="Arrestin_N"/>
</dbReference>
<dbReference type="PANTHER" id="PTHR11792:SF16">
    <property type="entry name" value="PHOSRESTIN-2"/>
    <property type="match status" value="1"/>
</dbReference>
<accession>A0A336M2N2</accession>
<dbReference type="FunFam" id="2.60.40.640:FF:000022">
    <property type="entry name" value="Arrestin 1"/>
    <property type="match status" value="1"/>
</dbReference>
<dbReference type="InterPro" id="IPR011022">
    <property type="entry name" value="Arrestin_C-like"/>
</dbReference>
<dbReference type="GO" id="GO:0016060">
    <property type="term" value="P:negative regulation of phospholipase C-activating phototransduction signaling pathway"/>
    <property type="evidence" value="ECO:0007669"/>
    <property type="project" value="UniProtKB-ARBA"/>
</dbReference>
<dbReference type="VEuPathDB" id="VectorBase:CSON010669"/>
<dbReference type="Gene3D" id="2.60.40.640">
    <property type="match status" value="1"/>
</dbReference>
<dbReference type="InterPro" id="IPR014752">
    <property type="entry name" value="Arrestin-like_C"/>
</dbReference>
<dbReference type="GO" id="GO:0007608">
    <property type="term" value="P:sensory perception of smell"/>
    <property type="evidence" value="ECO:0007669"/>
    <property type="project" value="UniProtKB-ARBA"/>
</dbReference>
<dbReference type="InterPro" id="IPR017864">
    <property type="entry name" value="Arrestin_CS"/>
</dbReference>
<evidence type="ECO:0000256" key="4">
    <source>
        <dbReference type="ARBA" id="ARBA00074707"/>
    </source>
</evidence>
<keyword evidence="3" id="KW-0844">Vision</keyword>
<dbReference type="SUPFAM" id="SSF81296">
    <property type="entry name" value="E set domains"/>
    <property type="match status" value="2"/>
</dbReference>
<dbReference type="Gene3D" id="2.60.40.840">
    <property type="match status" value="1"/>
</dbReference>
<dbReference type="GO" id="GO:0045494">
    <property type="term" value="P:photoreceptor cell maintenance"/>
    <property type="evidence" value="ECO:0007669"/>
    <property type="project" value="UniProtKB-ARBA"/>
</dbReference>
<dbReference type="EMBL" id="UFQT01000439">
    <property type="protein sequence ID" value="SSX24330.1"/>
    <property type="molecule type" value="Genomic_DNA"/>
</dbReference>
<dbReference type="SMART" id="SM01017">
    <property type="entry name" value="Arrestin_C"/>
    <property type="match status" value="1"/>
</dbReference>
<comment type="similarity">
    <text evidence="1">Belongs to the arrestin family.</text>
</comment>
<dbReference type="AlphaFoldDB" id="A0A336M2N2"/>